<feature type="region of interest" description="Disordered" evidence="1">
    <location>
        <begin position="730"/>
        <end position="775"/>
    </location>
</feature>
<keyword evidence="3" id="KW-1185">Reference proteome</keyword>
<dbReference type="Gene3D" id="1.10.472.80">
    <property type="entry name" value="Ypt/Rab-GAP domain of gyp1p, domain 3"/>
    <property type="match status" value="1"/>
</dbReference>
<reference evidence="4" key="1">
    <citation type="submission" date="2025-08" db="UniProtKB">
        <authorList>
            <consortium name="RefSeq"/>
        </authorList>
    </citation>
    <scope>IDENTIFICATION</scope>
</reference>
<feature type="compositionally biased region" description="Low complexity" evidence="1">
    <location>
        <begin position="890"/>
        <end position="902"/>
    </location>
</feature>
<dbReference type="SMART" id="SM00164">
    <property type="entry name" value="TBC"/>
    <property type="match status" value="1"/>
</dbReference>
<feature type="compositionally biased region" description="Polar residues" evidence="1">
    <location>
        <begin position="757"/>
        <end position="770"/>
    </location>
</feature>
<evidence type="ECO:0000256" key="1">
    <source>
        <dbReference type="SAM" id="MobiDB-lite"/>
    </source>
</evidence>
<evidence type="ECO:0000313" key="3">
    <source>
        <dbReference type="Proteomes" id="UP000694888"/>
    </source>
</evidence>
<protein>
    <submittedName>
        <fullName evidence="4">Uncharacterized protein LOC101857048</fullName>
    </submittedName>
</protein>
<dbReference type="PANTHER" id="PTHR13399:SF2">
    <property type="entry name" value="TRANSLOCON-ASSOCIATED PROTEIN SUBUNIT GAMMA"/>
    <property type="match status" value="1"/>
</dbReference>
<feature type="compositionally biased region" description="Low complexity" evidence="1">
    <location>
        <begin position="808"/>
        <end position="821"/>
    </location>
</feature>
<dbReference type="InterPro" id="IPR000195">
    <property type="entry name" value="Rab-GAP-TBC_dom"/>
</dbReference>
<proteinExistence type="predicted"/>
<feature type="compositionally biased region" description="Polar residues" evidence="1">
    <location>
        <begin position="789"/>
        <end position="799"/>
    </location>
</feature>
<dbReference type="InterPro" id="IPR032738">
    <property type="entry name" value="Tbc1d30_C"/>
</dbReference>
<dbReference type="Pfam" id="PF15733">
    <property type="entry name" value="DUF4682"/>
    <property type="match status" value="1"/>
</dbReference>
<evidence type="ECO:0000313" key="4">
    <source>
        <dbReference type="RefSeq" id="XP_005105415.2"/>
    </source>
</evidence>
<dbReference type="PROSITE" id="PS50086">
    <property type="entry name" value="TBC_RABGAP"/>
    <property type="match status" value="1"/>
</dbReference>
<dbReference type="SUPFAM" id="SSF47923">
    <property type="entry name" value="Ypt/Rab-GAP domain of gyp1p"/>
    <property type="match status" value="2"/>
</dbReference>
<feature type="region of interest" description="Disordered" evidence="1">
    <location>
        <begin position="1"/>
        <end position="28"/>
    </location>
</feature>
<feature type="domain" description="Rab-GAP TBC" evidence="2">
    <location>
        <begin position="253"/>
        <end position="462"/>
    </location>
</feature>
<organism evidence="3 4">
    <name type="scientific">Aplysia californica</name>
    <name type="common">California sea hare</name>
    <dbReference type="NCBI Taxonomy" id="6500"/>
    <lineage>
        <taxon>Eukaryota</taxon>
        <taxon>Metazoa</taxon>
        <taxon>Spiralia</taxon>
        <taxon>Lophotrochozoa</taxon>
        <taxon>Mollusca</taxon>
        <taxon>Gastropoda</taxon>
        <taxon>Heterobranchia</taxon>
        <taxon>Euthyneura</taxon>
        <taxon>Tectipleura</taxon>
        <taxon>Aplysiida</taxon>
        <taxon>Aplysioidea</taxon>
        <taxon>Aplysiidae</taxon>
        <taxon>Aplysia</taxon>
    </lineage>
</organism>
<feature type="region of interest" description="Disordered" evidence="1">
    <location>
        <begin position="1172"/>
        <end position="1277"/>
    </location>
</feature>
<gene>
    <name evidence="4" type="primary">LOC101857048</name>
</gene>
<feature type="compositionally biased region" description="Polar residues" evidence="1">
    <location>
        <begin position="1234"/>
        <end position="1246"/>
    </location>
</feature>
<feature type="region of interest" description="Disordered" evidence="1">
    <location>
        <begin position="789"/>
        <end position="821"/>
    </location>
</feature>
<dbReference type="InterPro" id="IPR035969">
    <property type="entry name" value="Rab-GAP_TBC_sf"/>
</dbReference>
<feature type="region of interest" description="Disordered" evidence="1">
    <location>
        <begin position="961"/>
        <end position="995"/>
    </location>
</feature>
<dbReference type="PANTHER" id="PTHR13399">
    <property type="entry name" value="TRANSLOCON-ASSOCIATED PROTEIN TRAP , GAMMA SUBUNIT"/>
    <property type="match status" value="1"/>
</dbReference>
<feature type="region of interest" description="Disordered" evidence="1">
    <location>
        <begin position="865"/>
        <end position="916"/>
    </location>
</feature>
<feature type="compositionally biased region" description="Polar residues" evidence="1">
    <location>
        <begin position="880"/>
        <end position="889"/>
    </location>
</feature>
<dbReference type="Gene3D" id="1.10.8.270">
    <property type="entry name" value="putative rabgap domain of human tbc1 domain family member 14 like domains"/>
    <property type="match status" value="1"/>
</dbReference>
<feature type="region of interest" description="Disordered" evidence="1">
    <location>
        <begin position="1113"/>
        <end position="1138"/>
    </location>
</feature>
<dbReference type="RefSeq" id="XP_005105415.2">
    <property type="nucleotide sequence ID" value="XM_005105358.3"/>
</dbReference>
<dbReference type="Pfam" id="PF00566">
    <property type="entry name" value="RabGAP-TBC"/>
    <property type="match status" value="1"/>
</dbReference>
<feature type="compositionally biased region" description="Polar residues" evidence="1">
    <location>
        <begin position="1"/>
        <end position="16"/>
    </location>
</feature>
<feature type="region of interest" description="Disordered" evidence="1">
    <location>
        <begin position="546"/>
        <end position="570"/>
    </location>
</feature>
<sequence length="1313" mass="143456">MTSMQSPGAYNTQPPTSDDEEFCFTSKRPEGRPELVHLQHPSCFRQFSYGSVSSDNDDACFIDALEQPQCPFEDDLGSHGSPQPSVGEQLSRARQGSIVDGLLHEIYDRWHYSRHDSIDSDTMTECSSTSEFFFHSRHEAGGYHSAIERRHGGQLNRSFLQNQSCVQLKRMLFDLQRSVSVMNIRLVRQLKRRDRRQAKLQRNFDIVTAVLQAASLKRQIDTRMKFSIQPPPGQSAFEQWRDAMKAVCRLPLGIPTEFRKKVWLSLADHYLFQLKINWEKTVRFVFNERSNPDDDKLGMQIVKDLHRTGCSNFSGEENDEDRAVLKRLLLAYARWNKRVGYCQGFNVIAALLLNVMDRKEDDALKVMIYLIDSVLPESYFANNLRALSVDMAVFRDLLRYTYPRLSKHLDRLQLAAQDIRTGACYEPPLTNVFTMQWFLTLFATCLPVEIVLRVWDSILLEGSEILLRTALTIWGKLAKRIMGASSADEFYSLMGELSSSIMQGSLFDGDTMVKSVYSFGDFPFPHLHELREKYTYNIRPFTPASAAGGGGGAKKSSGPRGAFKSLFNSDDDELDDDDIAAMACMPGEMSNSASDISVLGPGVYGPGGEEASSKASPQLERMNTDIHSLKLQYQRLKQRQQQAHIIIAAASAKKSRAAGSHRLGPPGAPCPVLVPNIESPTAMNHLFVGKASSSARNRLVTDGPRISAPMVSQHNQGLLAKQLQAVANAKAVSKSKRMRTGISSHSAAPNPRAGSPSDWSDGQEIPSSPTRDGRLDSCAEADDVEVSLAHSSSCETVTEQPRERKTTESSSTLSNSPKSSDLISLASDASFAPAADFTQEKSAVVTSSGDFSEPVCEKIVKKSLTNQTSDPVHPKPVYTSDDSCSTQIRSAHVSEASESHASTLSGSDSESPVFASEGEALESSIQVLVTEKTGAAVIGDDADNFLGDTLEHKSMTASLDAVRDDSGVDSPSSNSPMLSPGKRLGDTPHLTDSTAHVSSREVDIILAVERRTSTQNVIGSCEQISLSEVEDIRVSLVRPETENAAVRIPCGTDDQLCLSGDHGEESSLAAVLSVEVQDVKSNTCSDYRSTDSVAIDGLDSRSSSVSAVDFSDRSGTSIATDSGSKVKVDRQVSSSSTDSAVEVARLLDATAVTSPPRAVRSASVVETVPVPETVDVGTTERTSAAPDATRHKAMTNSRRDKDSHQGYSKPRRSSQPVVRRVGHQTMVVAHKPSMESSDGQRLSPSSGMDREGERSPGSSTTFPTLLKKSQRPFNPFPVKHFNANRAKTGLKLGLYSASTIDQLRGLKTRTTSS</sequence>
<dbReference type="GeneID" id="101857048"/>
<name>A0ABM0JZU4_APLCA</name>
<accession>A0ABM0JZU4</accession>
<dbReference type="Proteomes" id="UP000694888">
    <property type="component" value="Unplaced"/>
</dbReference>
<evidence type="ECO:0000259" key="2">
    <source>
        <dbReference type="PROSITE" id="PS50086"/>
    </source>
</evidence>